<evidence type="ECO:0000259" key="3">
    <source>
        <dbReference type="Pfam" id="PF04187"/>
    </source>
</evidence>
<feature type="chain" id="PRO_5045621371" evidence="2">
    <location>
        <begin position="21"/>
        <end position="325"/>
    </location>
</feature>
<evidence type="ECO:0000313" key="4">
    <source>
        <dbReference type="EMBL" id="TYD47693.1"/>
    </source>
</evidence>
<reference evidence="4 5" key="1">
    <citation type="submission" date="2017-08" db="EMBL/GenBank/DDBJ databases">
        <title>Aeromonas veronii bv sobria strain NS22 whole genome sequencing.</title>
        <authorList>
            <person name="Katharios P."/>
            <person name="Ha V.Q."/>
            <person name="Smyrli M."/>
        </authorList>
    </citation>
    <scope>NUCLEOTIDE SEQUENCE [LARGE SCALE GENOMIC DNA]</scope>
    <source>
        <strain evidence="4 5">NS22</strain>
    </source>
</reference>
<dbReference type="Proteomes" id="UP000323129">
    <property type="component" value="Unassembled WGS sequence"/>
</dbReference>
<accession>A0ABY3MQW3</accession>
<dbReference type="InterPro" id="IPR007314">
    <property type="entry name" value="Cofac_haem-bd_dom"/>
</dbReference>
<dbReference type="Pfam" id="PF04187">
    <property type="entry name" value="Cofac_haem_bdg"/>
    <property type="match status" value="1"/>
</dbReference>
<proteinExistence type="predicted"/>
<dbReference type="SUPFAM" id="SSF159501">
    <property type="entry name" value="EreA/ChaN-like"/>
    <property type="match status" value="1"/>
</dbReference>
<gene>
    <name evidence="4" type="ORF">CJF24_02075</name>
</gene>
<dbReference type="InterPro" id="IPR016773">
    <property type="entry name" value="Fe3_uptake_reg_CjrA_prd"/>
</dbReference>
<dbReference type="CDD" id="cd14727">
    <property type="entry name" value="ChanN-like"/>
    <property type="match status" value="1"/>
</dbReference>
<sequence>MIRRLPLLALPLPLLLAACATPTQPTQSSQLQTLYDYRLSSEGDADLTLEQAIARIADADIILVGELHSHPAVHLLQSRLLSGLYTAGQQHGRPLALSMEQFSRADQKTLDAYLANQIGEAALIREGNAWPNYPSDYRPLVEFAKAHQMPVIAANAPKPLVSCVGLEGAEWLDKLPATRRSQLARQLTLGDDPYRQKFMASMHHGDADSNARRFAAQTSWDDTMAESMVDYLAKHPGQQIMHIAGNFHVEGGLGLASRIASRNPALKVALVVPRTDETSVADPAADVQVTIMPLPKRWQNSDEMKQDMGALHQSRSRDCSQWLQP</sequence>
<dbReference type="PROSITE" id="PS51257">
    <property type="entry name" value="PROKAR_LIPOPROTEIN"/>
    <property type="match status" value="1"/>
</dbReference>
<dbReference type="EMBL" id="NQMC01000004">
    <property type="protein sequence ID" value="TYD47693.1"/>
    <property type="molecule type" value="Genomic_DNA"/>
</dbReference>
<name>A0ABY3MQW3_AERVE</name>
<protein>
    <submittedName>
        <fullName evidence="4">Iron-regulated protein</fullName>
    </submittedName>
</protein>
<evidence type="ECO:0000256" key="1">
    <source>
        <dbReference type="SAM" id="MobiDB-lite"/>
    </source>
</evidence>
<feature type="domain" description="Haem-binding uptake Tiki superfamily ChaN" evidence="3">
    <location>
        <begin position="53"/>
        <end position="259"/>
    </location>
</feature>
<feature type="signal peptide" evidence="2">
    <location>
        <begin position="1"/>
        <end position="20"/>
    </location>
</feature>
<comment type="caution">
    <text evidence="4">The sequence shown here is derived from an EMBL/GenBank/DDBJ whole genome shotgun (WGS) entry which is preliminary data.</text>
</comment>
<dbReference type="RefSeq" id="WP_115522646.1">
    <property type="nucleotide sequence ID" value="NZ_JBLUPD010000032.1"/>
</dbReference>
<feature type="region of interest" description="Disordered" evidence="1">
    <location>
        <begin position="306"/>
        <end position="325"/>
    </location>
</feature>
<dbReference type="PIRSF" id="PIRSF020419">
    <property type="entry name" value="Fe_uptake_reg_CjrA_prd"/>
    <property type="match status" value="1"/>
</dbReference>
<organism evidence="4 5">
    <name type="scientific">Aeromonas veronii</name>
    <dbReference type="NCBI Taxonomy" id="654"/>
    <lineage>
        <taxon>Bacteria</taxon>
        <taxon>Pseudomonadati</taxon>
        <taxon>Pseudomonadota</taxon>
        <taxon>Gammaproteobacteria</taxon>
        <taxon>Aeromonadales</taxon>
        <taxon>Aeromonadaceae</taxon>
        <taxon>Aeromonas</taxon>
    </lineage>
</organism>
<keyword evidence="5" id="KW-1185">Reference proteome</keyword>
<evidence type="ECO:0000313" key="5">
    <source>
        <dbReference type="Proteomes" id="UP000323129"/>
    </source>
</evidence>
<dbReference type="Gene3D" id="3.40.50.11550">
    <property type="match status" value="1"/>
</dbReference>
<keyword evidence="2" id="KW-0732">Signal</keyword>
<evidence type="ECO:0000256" key="2">
    <source>
        <dbReference type="SAM" id="SignalP"/>
    </source>
</evidence>